<reference evidence="1 2" key="1">
    <citation type="journal article" date="2021" name="Microorganisms">
        <title>Genome Evolution of Filamentous Cyanobacterium Nostoc Species: From Facultative Symbiosis to Free Living.</title>
        <authorList>
            <person name="Huo D."/>
            <person name="Li H."/>
            <person name="Cai F."/>
            <person name="Guo X."/>
            <person name="Qiao Z."/>
            <person name="Wang W."/>
            <person name="Yu G."/>
            <person name="Li R."/>
        </authorList>
    </citation>
    <scope>NUCLEOTIDE SEQUENCE [LARGE SCALE GENOMIC DNA]</scope>
    <source>
        <strain evidence="1 2">CHAB 5714</strain>
    </source>
</reference>
<evidence type="ECO:0000313" key="2">
    <source>
        <dbReference type="Proteomes" id="UP001199525"/>
    </source>
</evidence>
<comment type="caution">
    <text evidence="1">The sequence shown here is derived from an EMBL/GenBank/DDBJ whole genome shotgun (WGS) entry which is preliminary data.</text>
</comment>
<proteinExistence type="predicted"/>
<protein>
    <submittedName>
        <fullName evidence="1">Uncharacterized protein</fullName>
    </submittedName>
</protein>
<sequence length="379" mass="44381">MTIDKITDSSIDYPEEEYLSSRRRRRRSSSLEIDNQSLANDVIKSSVDELVNPSNKPTRINSSIDLTLLLSNKVVINLNDYPDILDMLAAHRDNKADNYPDDLSYGHYQLPRFLPRGEIGYAYAFYEEGEDEKIHFFEHDEDTEKDLEISLENACLKYREQFYTYVVCKDVFPAFEKILTCHGWKLSTLDLDFAFSWLDTRLELEYFSSISDFQELPKNHDDVINLLMNFFVLELPWNNYSCDFNFSDISLNLENMEPYPWLESKDLSLPEKLRLSADYDIKFHLNLFNYFIEKSNETTDKKLPVIHKIIGVLVSLSSYYEDTTSIVESLAQKAKVHSWIEDVVKERVEYLKSIFDVAEDYISDLDDFVSEFDNALDVI</sequence>
<gene>
    <name evidence="1" type="ORF">LC586_38560</name>
</gene>
<evidence type="ECO:0000313" key="1">
    <source>
        <dbReference type="EMBL" id="MCC5604881.1"/>
    </source>
</evidence>
<name>A0ABS8IM57_9NOSO</name>
<keyword evidence="2" id="KW-1185">Reference proteome</keyword>
<dbReference type="EMBL" id="JAIVFQ010000167">
    <property type="protein sequence ID" value="MCC5604881.1"/>
    <property type="molecule type" value="Genomic_DNA"/>
</dbReference>
<dbReference type="Proteomes" id="UP001199525">
    <property type="component" value="Unassembled WGS sequence"/>
</dbReference>
<accession>A0ABS8IM57</accession>
<organism evidence="1 2">
    <name type="scientific">Nostoc favosum CHAB5714</name>
    <dbReference type="NCBI Taxonomy" id="2780399"/>
    <lineage>
        <taxon>Bacteria</taxon>
        <taxon>Bacillati</taxon>
        <taxon>Cyanobacteriota</taxon>
        <taxon>Cyanophyceae</taxon>
        <taxon>Nostocales</taxon>
        <taxon>Nostocaceae</taxon>
        <taxon>Nostoc</taxon>
        <taxon>Nostoc favosum</taxon>
    </lineage>
</organism>